<evidence type="ECO:0000313" key="20">
    <source>
        <dbReference type="Proteomes" id="UP001464891"/>
    </source>
</evidence>
<evidence type="ECO:0000256" key="3">
    <source>
        <dbReference type="ARBA" id="ARBA00022448"/>
    </source>
</evidence>
<evidence type="ECO:0000256" key="10">
    <source>
        <dbReference type="ARBA" id="ARBA00023008"/>
    </source>
</evidence>
<feature type="transmembrane region" description="Helical" evidence="16">
    <location>
        <begin position="7"/>
        <end position="24"/>
    </location>
</feature>
<dbReference type="PANTHER" id="PTHR22888:SF9">
    <property type="entry name" value="CYTOCHROME C OXIDASE SUBUNIT 2"/>
    <property type="match status" value="1"/>
</dbReference>
<protein>
    <recommendedName>
        <fullName evidence="15">Cytochrome c oxidase subunit 2</fullName>
        <ecNumber evidence="15">7.1.1.9</ecNumber>
    </recommendedName>
</protein>
<dbReference type="SUPFAM" id="SSF49503">
    <property type="entry name" value="Cupredoxins"/>
    <property type="match status" value="1"/>
</dbReference>
<evidence type="ECO:0000256" key="9">
    <source>
        <dbReference type="ARBA" id="ARBA00022989"/>
    </source>
</evidence>
<evidence type="ECO:0000256" key="8">
    <source>
        <dbReference type="ARBA" id="ARBA00022982"/>
    </source>
</evidence>
<dbReference type="InterPro" id="IPR001505">
    <property type="entry name" value="Copper_CuA"/>
</dbReference>
<feature type="domain" description="Cytochrome oxidase subunit II transmembrane region profile" evidence="18">
    <location>
        <begin position="21"/>
        <end position="119"/>
    </location>
</feature>
<feature type="domain" description="Cytochrome oxidase subunit II copper A binding" evidence="17">
    <location>
        <begin position="203"/>
        <end position="314"/>
    </location>
</feature>
<evidence type="ECO:0000256" key="16">
    <source>
        <dbReference type="SAM" id="Phobius"/>
    </source>
</evidence>
<keyword evidence="6 15" id="KW-0479">Metal-binding</keyword>
<evidence type="ECO:0000313" key="19">
    <source>
        <dbReference type="EMBL" id="MEP0815852.1"/>
    </source>
</evidence>
<dbReference type="Gene3D" id="1.10.287.90">
    <property type="match status" value="1"/>
</dbReference>
<dbReference type="Proteomes" id="UP001464891">
    <property type="component" value="Unassembled WGS sequence"/>
</dbReference>
<dbReference type="EMBL" id="JAMPKM010000001">
    <property type="protein sequence ID" value="MEP0815852.1"/>
    <property type="molecule type" value="Genomic_DNA"/>
</dbReference>
<dbReference type="PROSITE" id="PS50999">
    <property type="entry name" value="COX2_TM"/>
    <property type="match status" value="1"/>
</dbReference>
<comment type="caution">
    <text evidence="19">The sequence shown here is derived from an EMBL/GenBank/DDBJ whole genome shotgun (WGS) entry which is preliminary data.</text>
</comment>
<proteinExistence type="inferred from homology"/>
<comment type="subcellular location">
    <subcellularLocation>
        <location evidence="14">Cell membrane</location>
        <topology evidence="14">Multi-pass membrane protein</topology>
    </subcellularLocation>
    <subcellularLocation>
        <location evidence="1">Membrane</location>
        <topology evidence="1">Multi-pass membrane protein</topology>
    </subcellularLocation>
</comment>
<comment type="similarity">
    <text evidence="2 14">Belongs to the cytochrome c oxidase subunit 2 family.</text>
</comment>
<evidence type="ECO:0000256" key="12">
    <source>
        <dbReference type="ARBA" id="ARBA00024688"/>
    </source>
</evidence>
<feature type="transmembrane region" description="Helical" evidence="16">
    <location>
        <begin position="91"/>
        <end position="109"/>
    </location>
</feature>
<dbReference type="InterPro" id="IPR008972">
    <property type="entry name" value="Cupredoxin"/>
</dbReference>
<keyword evidence="11 16" id="KW-0472">Membrane</keyword>
<dbReference type="InterPro" id="IPR002429">
    <property type="entry name" value="CcO_II-like_C"/>
</dbReference>
<dbReference type="InterPro" id="IPR045187">
    <property type="entry name" value="CcO_II"/>
</dbReference>
<keyword evidence="3 14" id="KW-0813">Transport</keyword>
<keyword evidence="9 16" id="KW-1133">Transmembrane helix</keyword>
<dbReference type="RefSeq" id="WP_190431394.1">
    <property type="nucleotide sequence ID" value="NZ_JAMPKM010000001.1"/>
</dbReference>
<dbReference type="PANTHER" id="PTHR22888">
    <property type="entry name" value="CYTOCHROME C OXIDASE, SUBUNIT II"/>
    <property type="match status" value="1"/>
</dbReference>
<dbReference type="EC" id="7.1.1.9" evidence="15"/>
<evidence type="ECO:0000256" key="11">
    <source>
        <dbReference type="ARBA" id="ARBA00023136"/>
    </source>
</evidence>
<keyword evidence="5 14" id="KW-0812">Transmembrane</keyword>
<organism evidence="19 20">
    <name type="scientific">Trichocoleus desertorum GB2-A4</name>
    <dbReference type="NCBI Taxonomy" id="2933944"/>
    <lineage>
        <taxon>Bacteria</taxon>
        <taxon>Bacillati</taxon>
        <taxon>Cyanobacteriota</taxon>
        <taxon>Cyanophyceae</taxon>
        <taxon>Leptolyngbyales</taxon>
        <taxon>Trichocoleusaceae</taxon>
        <taxon>Trichocoleus</taxon>
    </lineage>
</organism>
<dbReference type="Pfam" id="PF00116">
    <property type="entry name" value="COX2"/>
    <property type="match status" value="1"/>
</dbReference>
<reference evidence="19 20" key="1">
    <citation type="submission" date="2022-04" db="EMBL/GenBank/DDBJ databases">
        <title>Positive selection, recombination, and allopatry shape intraspecific diversity of widespread and dominant cyanobacteria.</title>
        <authorList>
            <person name="Wei J."/>
            <person name="Shu W."/>
            <person name="Hu C."/>
        </authorList>
    </citation>
    <scope>NUCLEOTIDE SEQUENCE [LARGE SCALE GENOMIC DNA]</scope>
    <source>
        <strain evidence="19 20">GB2-A4</strain>
    </source>
</reference>
<comment type="function">
    <text evidence="12 15">Subunits I and II form the functional core of the enzyme complex. Electrons originating in cytochrome c are transferred via heme a and Cu(A) to the binuclear center formed by heme a3 and Cu(B).</text>
</comment>
<dbReference type="InterPro" id="IPR036257">
    <property type="entry name" value="Cyt_c_oxidase_su2_TM_sf"/>
</dbReference>
<dbReference type="CDD" id="cd13919">
    <property type="entry name" value="CuRO_HCO_II_like_5"/>
    <property type="match status" value="1"/>
</dbReference>
<dbReference type="PROSITE" id="PS50857">
    <property type="entry name" value="COX2_CUA"/>
    <property type="match status" value="1"/>
</dbReference>
<evidence type="ECO:0000256" key="14">
    <source>
        <dbReference type="RuleBase" id="RU000456"/>
    </source>
</evidence>
<keyword evidence="7" id="KW-1278">Translocase</keyword>
<keyword evidence="10 15" id="KW-0186">Copper</keyword>
<name>A0ABV0J251_9CYAN</name>
<dbReference type="Pfam" id="PF02790">
    <property type="entry name" value="COX2_TM"/>
    <property type="match status" value="1"/>
</dbReference>
<evidence type="ECO:0000256" key="5">
    <source>
        <dbReference type="ARBA" id="ARBA00022692"/>
    </source>
</evidence>
<evidence type="ECO:0000256" key="4">
    <source>
        <dbReference type="ARBA" id="ARBA00022660"/>
    </source>
</evidence>
<evidence type="ECO:0000259" key="18">
    <source>
        <dbReference type="PROSITE" id="PS50999"/>
    </source>
</evidence>
<feature type="transmembrane region" description="Helical" evidence="16">
    <location>
        <begin position="44"/>
        <end position="70"/>
    </location>
</feature>
<keyword evidence="8 14" id="KW-0249">Electron transport</keyword>
<dbReference type="PROSITE" id="PS00078">
    <property type="entry name" value="COX2"/>
    <property type="match status" value="1"/>
</dbReference>
<gene>
    <name evidence="19" type="ORF">NC998_01950</name>
</gene>
<dbReference type="SUPFAM" id="SSF81464">
    <property type="entry name" value="Cytochrome c oxidase subunit II-like, transmembrane region"/>
    <property type="match status" value="1"/>
</dbReference>
<evidence type="ECO:0000256" key="6">
    <source>
        <dbReference type="ARBA" id="ARBA00022723"/>
    </source>
</evidence>
<evidence type="ECO:0000256" key="1">
    <source>
        <dbReference type="ARBA" id="ARBA00004141"/>
    </source>
</evidence>
<keyword evidence="4 14" id="KW-0679">Respiratory chain</keyword>
<comment type="cofactor">
    <cofactor evidence="15">
        <name>Cu cation</name>
        <dbReference type="ChEBI" id="CHEBI:23378"/>
    </cofactor>
    <text evidence="15">Binds a copper A center.</text>
</comment>
<evidence type="ECO:0000259" key="17">
    <source>
        <dbReference type="PROSITE" id="PS50857"/>
    </source>
</evidence>
<evidence type="ECO:0000256" key="15">
    <source>
        <dbReference type="RuleBase" id="RU004024"/>
    </source>
</evidence>
<comment type="catalytic activity">
    <reaction evidence="13 15">
        <text>4 Fe(II)-[cytochrome c] + O2 + 8 H(+)(in) = 4 Fe(III)-[cytochrome c] + 2 H2O + 4 H(+)(out)</text>
        <dbReference type="Rhea" id="RHEA:11436"/>
        <dbReference type="Rhea" id="RHEA-COMP:10350"/>
        <dbReference type="Rhea" id="RHEA-COMP:14399"/>
        <dbReference type="ChEBI" id="CHEBI:15377"/>
        <dbReference type="ChEBI" id="CHEBI:15378"/>
        <dbReference type="ChEBI" id="CHEBI:15379"/>
        <dbReference type="ChEBI" id="CHEBI:29033"/>
        <dbReference type="ChEBI" id="CHEBI:29034"/>
        <dbReference type="EC" id="7.1.1.9"/>
    </reaction>
</comment>
<dbReference type="InterPro" id="IPR011759">
    <property type="entry name" value="Cyt_c_oxidase_su2_TM_dom"/>
</dbReference>
<accession>A0ABV0J251</accession>
<dbReference type="Gene3D" id="2.60.40.420">
    <property type="entry name" value="Cupredoxins - blue copper proteins"/>
    <property type="match status" value="1"/>
</dbReference>
<keyword evidence="20" id="KW-1185">Reference proteome</keyword>
<evidence type="ECO:0000256" key="2">
    <source>
        <dbReference type="ARBA" id="ARBA00007866"/>
    </source>
</evidence>
<evidence type="ECO:0000256" key="7">
    <source>
        <dbReference type="ARBA" id="ARBA00022967"/>
    </source>
</evidence>
<evidence type="ECO:0000256" key="13">
    <source>
        <dbReference type="ARBA" id="ARBA00047816"/>
    </source>
</evidence>
<sequence length="375" mass="40144">MKIPSAISAMIAGILLTLVSVWYGQNHDLLPIAASEEASLVDGLFNVMMTIGTGIFLLVQGVLIVSIIRFRRREGDDTDGPPIHGNIPLEILWTAIPAIIVLGISVYSFEVYLREGGVDPMNHAAAHAPKPERIAQMPGAAIAATLTDAPATENRNQLEQEKALQDPATAAVRNETIPQRKDAPSEGVTAGKVGATPDKQGKAPEMVVNVTGLQFAWIFTYPDSGIVAAELHVPAGREVKLNISANDVIHAFWVPEFRLKQDAVPGLQSELRFTPNRVGEYPLICAELCGAYHGAMKTKVLVQAPGDFDNWVQSQKATASADLTQAIAANPAELSTDEFLAPYTQDLGISAAALQELPHSMHQMHHADTVGSTAS</sequence>